<dbReference type="GeneID" id="25912298"/>
<name>A0A0L0FFY4_9EUKA</name>
<dbReference type="RefSeq" id="XP_014149589.1">
    <property type="nucleotide sequence ID" value="XM_014294114.1"/>
</dbReference>
<dbReference type="Proteomes" id="UP000054560">
    <property type="component" value="Unassembled WGS sequence"/>
</dbReference>
<evidence type="ECO:0000313" key="2">
    <source>
        <dbReference type="Proteomes" id="UP000054560"/>
    </source>
</evidence>
<accession>A0A0L0FFY4</accession>
<evidence type="ECO:0000313" key="1">
    <source>
        <dbReference type="EMBL" id="KNC75687.1"/>
    </source>
</evidence>
<dbReference type="EMBL" id="KQ243475">
    <property type="protein sequence ID" value="KNC75687.1"/>
    <property type="molecule type" value="Genomic_DNA"/>
</dbReference>
<organism evidence="1 2">
    <name type="scientific">Sphaeroforma arctica JP610</name>
    <dbReference type="NCBI Taxonomy" id="667725"/>
    <lineage>
        <taxon>Eukaryota</taxon>
        <taxon>Ichthyosporea</taxon>
        <taxon>Ichthyophonida</taxon>
        <taxon>Sphaeroforma</taxon>
    </lineage>
</organism>
<keyword evidence="2" id="KW-1185">Reference proteome</keyword>
<gene>
    <name evidence="1" type="ORF">SARC_11794</name>
</gene>
<protein>
    <submittedName>
        <fullName evidence="1">Uncharacterized protein</fullName>
    </submittedName>
</protein>
<reference evidence="1 2" key="1">
    <citation type="submission" date="2011-02" db="EMBL/GenBank/DDBJ databases">
        <title>The Genome Sequence of Sphaeroforma arctica JP610.</title>
        <authorList>
            <consortium name="The Broad Institute Genome Sequencing Platform"/>
            <person name="Russ C."/>
            <person name="Cuomo C."/>
            <person name="Young S.K."/>
            <person name="Zeng Q."/>
            <person name="Gargeya S."/>
            <person name="Alvarado L."/>
            <person name="Berlin A."/>
            <person name="Chapman S.B."/>
            <person name="Chen Z."/>
            <person name="Freedman E."/>
            <person name="Gellesch M."/>
            <person name="Goldberg J."/>
            <person name="Griggs A."/>
            <person name="Gujja S."/>
            <person name="Heilman E."/>
            <person name="Heiman D."/>
            <person name="Howarth C."/>
            <person name="Mehta T."/>
            <person name="Neiman D."/>
            <person name="Pearson M."/>
            <person name="Roberts A."/>
            <person name="Saif S."/>
            <person name="Shea T."/>
            <person name="Shenoy N."/>
            <person name="Sisk P."/>
            <person name="Stolte C."/>
            <person name="Sykes S."/>
            <person name="White J."/>
            <person name="Yandava C."/>
            <person name="Burger G."/>
            <person name="Gray M.W."/>
            <person name="Holland P.W.H."/>
            <person name="King N."/>
            <person name="Lang F.B.F."/>
            <person name="Roger A.J."/>
            <person name="Ruiz-Trillo I."/>
            <person name="Haas B."/>
            <person name="Nusbaum C."/>
            <person name="Birren B."/>
        </authorList>
    </citation>
    <scope>NUCLEOTIDE SEQUENCE [LARGE SCALE GENOMIC DNA]</scope>
    <source>
        <strain evidence="1 2">JP610</strain>
    </source>
</reference>
<sequence length="402" mass="45699">MGKFILCAWPSLNIEDNEGKPFNRLDDEEIVAQLEGYSTNLSWKMAECSVGDSGSAHAGSTNSNITEMTCLQQSIFKLKFITETPSVLRRTFRARRQPEREKLNVKGKRIGMEQACRLETYRHIHIDEIGSKSLLQFKNNQVNGLAHNIPNVPAAHKCIRNCWQTAKDRGLQYPSLLDANEDVLVPAGVARFDDMEDLYRSQANDVYTTAKLTMKAVQTDILEKQEVNASLMVLLEQNQYALSMRDDQTFKPRDQCNDTIANVLRNIQHIETATSGTQNFLCIIRELFWKQLNIKSKTKSTKTNDPMSKLYTTIDHPILGIVCDLLPRWLKLWWSEAKESATDAQIQSNSKKMSTNCYGGLTEKTFLSSVHTLRSMGSQIKYMLTELGMDFILPGEICIDRI</sequence>
<proteinExistence type="predicted"/>
<dbReference type="AlphaFoldDB" id="A0A0L0FFY4"/>